<evidence type="ECO:0000256" key="1">
    <source>
        <dbReference type="ARBA" id="ARBA00004141"/>
    </source>
</evidence>
<organism evidence="7 8">
    <name type="scientific">Kluyveromyces dobzhanskii CBS 2104</name>
    <dbReference type="NCBI Taxonomy" id="1427455"/>
    <lineage>
        <taxon>Eukaryota</taxon>
        <taxon>Fungi</taxon>
        <taxon>Dikarya</taxon>
        <taxon>Ascomycota</taxon>
        <taxon>Saccharomycotina</taxon>
        <taxon>Saccharomycetes</taxon>
        <taxon>Saccharomycetales</taxon>
        <taxon>Saccharomycetaceae</taxon>
        <taxon>Kluyveromyces</taxon>
    </lineage>
</organism>
<proteinExistence type="predicted"/>
<keyword evidence="8" id="KW-1185">Reference proteome</keyword>
<dbReference type="EMBL" id="CCBQ010000044">
    <property type="protein sequence ID" value="CDO95218.1"/>
    <property type="molecule type" value="Genomic_DNA"/>
</dbReference>
<dbReference type="AlphaFoldDB" id="A0A0A8LAT7"/>
<keyword evidence="5 6" id="KW-0472">Membrane</keyword>
<feature type="transmembrane region" description="Helical" evidence="6">
    <location>
        <begin position="441"/>
        <end position="459"/>
    </location>
</feature>
<reference evidence="7 8" key="1">
    <citation type="submission" date="2014-03" db="EMBL/GenBank/DDBJ databases">
        <title>The genome of Kluyveromyces dobzhanskii.</title>
        <authorList>
            <person name="Nystedt B."/>
            <person name="Astrom S."/>
        </authorList>
    </citation>
    <scope>NUCLEOTIDE SEQUENCE [LARGE SCALE GENOMIC DNA]</scope>
    <source>
        <strain evidence="7 8">CBS 2104</strain>
    </source>
</reference>
<dbReference type="Proteomes" id="UP000031516">
    <property type="component" value="Unassembled WGS sequence"/>
</dbReference>
<sequence length="568" mass="61508">MSESMSTSSDKNNFVVNAKEVQNRAEVVTSLRTITSRRVGDINYINAKTAHDDTELLAEIGYKQELQRHFSKIQVFGVAFSIMGLLPSIASVLALALPGGSVSLVWGWAISGAFVLTNGLAMAELASAIPTSGGLYYYTFYYAPPKIKSFLSFVVGNCNSLALIAGLCSINYGLAGEILSIVVIGTNGDFVITNGNTYGVYAGCVVFTAIVTSVATVAVSRLQTFSIVSNLLLICIFFVALPIGVAKTSGMDFNDGAYIFGDFENLSDWSDGWQFMLAGFQPLIWVIGAFDSCIHMSEEAKNATASVPFGIIGSITICWFLGFLICIVIAACSSKDIAGILGSEFGQPMAQIIYDALGKKWTIAIMTLIAFCQFLMAASILTAISRQIWAFARDDGLPFSSWIKVVNVKLSSPLRATWVGAGAALAIGCLCLIGPVASSALFSLAISANYFSWMVPNLLRMTYGKDAYTPGAFYMGKYLSPIINWISIAFECFMILLVFFPSEQHGITPDTMNYSVVFIGAVWLLSSIYYLVYKHKIYTGPKSNLTDQEFESKVGQDVLDAILSKHQE</sequence>
<name>A0A0A8LAT7_9SACH</name>
<feature type="transmembrane region" description="Helical" evidence="6">
    <location>
        <begin position="198"/>
        <end position="220"/>
    </location>
</feature>
<feature type="transmembrane region" description="Helical" evidence="6">
    <location>
        <begin position="227"/>
        <end position="245"/>
    </location>
</feature>
<gene>
    <name evidence="7" type="ORF">KLDO_g3465</name>
</gene>
<dbReference type="GO" id="GO:0022857">
    <property type="term" value="F:transmembrane transporter activity"/>
    <property type="evidence" value="ECO:0007669"/>
    <property type="project" value="InterPro"/>
</dbReference>
<evidence type="ECO:0000256" key="6">
    <source>
        <dbReference type="SAM" id="Phobius"/>
    </source>
</evidence>
<evidence type="ECO:0000313" key="7">
    <source>
        <dbReference type="EMBL" id="CDO95218.1"/>
    </source>
</evidence>
<feature type="transmembrane region" description="Helical" evidence="6">
    <location>
        <begin position="416"/>
        <end position="435"/>
    </location>
</feature>
<evidence type="ECO:0000313" key="8">
    <source>
        <dbReference type="Proteomes" id="UP000031516"/>
    </source>
</evidence>
<feature type="transmembrane region" description="Helical" evidence="6">
    <location>
        <begin position="306"/>
        <end position="331"/>
    </location>
</feature>
<dbReference type="PIRSF" id="PIRSF006060">
    <property type="entry name" value="AA_transporter"/>
    <property type="match status" value="1"/>
</dbReference>
<feature type="transmembrane region" description="Helical" evidence="6">
    <location>
        <begin position="73"/>
        <end position="96"/>
    </location>
</feature>
<comment type="caution">
    <text evidence="7">The sequence shown here is derived from an EMBL/GenBank/DDBJ whole genome shotgun (WGS) entry which is preliminary data.</text>
</comment>
<dbReference type="Pfam" id="PF13520">
    <property type="entry name" value="AA_permease_2"/>
    <property type="match status" value="1"/>
</dbReference>
<evidence type="ECO:0000256" key="3">
    <source>
        <dbReference type="ARBA" id="ARBA00022692"/>
    </source>
</evidence>
<dbReference type="OrthoDB" id="4476201at2759"/>
<evidence type="ECO:0000256" key="2">
    <source>
        <dbReference type="ARBA" id="ARBA00022448"/>
    </source>
</evidence>
<protein>
    <submittedName>
        <fullName evidence="7">WGS project CCBQ000000000 data, contig 00272</fullName>
    </submittedName>
</protein>
<dbReference type="PANTHER" id="PTHR45649:SF6">
    <property type="entry name" value="GABA-SPECIFIC PERMEASE"/>
    <property type="match status" value="1"/>
</dbReference>
<feature type="transmembrane region" description="Helical" evidence="6">
    <location>
        <begin position="150"/>
        <end position="172"/>
    </location>
</feature>
<dbReference type="InterPro" id="IPR002293">
    <property type="entry name" value="AA/rel_permease1"/>
</dbReference>
<feature type="transmembrane region" description="Helical" evidence="6">
    <location>
        <begin position="108"/>
        <end position="138"/>
    </location>
</feature>
<comment type="subcellular location">
    <subcellularLocation>
        <location evidence="1">Membrane</location>
        <topology evidence="1">Multi-pass membrane protein</topology>
    </subcellularLocation>
</comment>
<dbReference type="GO" id="GO:0016020">
    <property type="term" value="C:membrane"/>
    <property type="evidence" value="ECO:0007669"/>
    <property type="project" value="UniProtKB-SubCell"/>
</dbReference>
<feature type="transmembrane region" description="Helical" evidence="6">
    <location>
        <begin position="512"/>
        <end position="532"/>
    </location>
</feature>
<feature type="transmembrane region" description="Helical" evidence="6">
    <location>
        <begin position="361"/>
        <end position="384"/>
    </location>
</feature>
<dbReference type="Gene3D" id="1.20.1740.10">
    <property type="entry name" value="Amino acid/polyamine transporter I"/>
    <property type="match status" value="1"/>
</dbReference>
<feature type="transmembrane region" description="Helical" evidence="6">
    <location>
        <begin position="479"/>
        <end position="500"/>
    </location>
</feature>
<keyword evidence="4 6" id="KW-1133">Transmembrane helix</keyword>
<evidence type="ECO:0000256" key="4">
    <source>
        <dbReference type="ARBA" id="ARBA00022989"/>
    </source>
</evidence>
<accession>A0A0A8LAT7</accession>
<keyword evidence="2" id="KW-0813">Transport</keyword>
<dbReference type="PANTHER" id="PTHR45649">
    <property type="entry name" value="AMINO-ACID PERMEASE BAT1"/>
    <property type="match status" value="1"/>
</dbReference>
<keyword evidence="3 6" id="KW-0812">Transmembrane</keyword>
<feature type="transmembrane region" description="Helical" evidence="6">
    <location>
        <begin position="273"/>
        <end position="294"/>
    </location>
</feature>
<evidence type="ECO:0000256" key="5">
    <source>
        <dbReference type="ARBA" id="ARBA00023136"/>
    </source>
</evidence>